<dbReference type="SUPFAM" id="SSF57850">
    <property type="entry name" value="RING/U-box"/>
    <property type="match status" value="1"/>
</dbReference>
<reference evidence="7 8" key="1">
    <citation type="submission" date="2018-06" db="EMBL/GenBank/DDBJ databases">
        <title>A transcriptomic atlas of mushroom development highlights an independent origin of complex multicellularity.</title>
        <authorList>
            <consortium name="DOE Joint Genome Institute"/>
            <person name="Krizsan K."/>
            <person name="Almasi E."/>
            <person name="Merenyi Z."/>
            <person name="Sahu N."/>
            <person name="Viragh M."/>
            <person name="Koszo T."/>
            <person name="Mondo S."/>
            <person name="Kiss B."/>
            <person name="Balint B."/>
            <person name="Kues U."/>
            <person name="Barry K."/>
            <person name="Hegedus J.C."/>
            <person name="Henrissat B."/>
            <person name="Johnson J."/>
            <person name="Lipzen A."/>
            <person name="Ohm R."/>
            <person name="Nagy I."/>
            <person name="Pangilinan J."/>
            <person name="Yan J."/>
            <person name="Xiong Y."/>
            <person name="Grigoriev I.V."/>
            <person name="Hibbett D.S."/>
            <person name="Nagy L.G."/>
        </authorList>
    </citation>
    <scope>NUCLEOTIDE SEQUENCE [LARGE SCALE GENOMIC DNA]</scope>
    <source>
        <strain evidence="7 8">SZMC22713</strain>
    </source>
</reference>
<protein>
    <recommendedName>
        <fullName evidence="6">RING-type domain-containing protein</fullName>
    </recommendedName>
</protein>
<dbReference type="PROSITE" id="PS00028">
    <property type="entry name" value="ZINC_FINGER_C2H2_1"/>
    <property type="match status" value="1"/>
</dbReference>
<dbReference type="GO" id="GO:0016567">
    <property type="term" value="P:protein ubiquitination"/>
    <property type="evidence" value="ECO:0007669"/>
    <property type="project" value="UniProtKB-UniPathway"/>
</dbReference>
<dbReference type="AlphaFoldDB" id="A0A4Y7QDY0"/>
<dbReference type="Proteomes" id="UP000294933">
    <property type="component" value="Unassembled WGS sequence"/>
</dbReference>
<dbReference type="InterPro" id="IPR013083">
    <property type="entry name" value="Znf_RING/FYVE/PHD"/>
</dbReference>
<dbReference type="InterPro" id="IPR049627">
    <property type="entry name" value="SLX8"/>
</dbReference>
<evidence type="ECO:0000313" key="8">
    <source>
        <dbReference type="Proteomes" id="UP000294933"/>
    </source>
</evidence>
<keyword evidence="8" id="KW-1185">Reference proteome</keyword>
<dbReference type="EMBL" id="ML170163">
    <property type="protein sequence ID" value="TDL25546.1"/>
    <property type="molecule type" value="Genomic_DNA"/>
</dbReference>
<dbReference type="GO" id="GO:0008270">
    <property type="term" value="F:zinc ion binding"/>
    <property type="evidence" value="ECO:0007669"/>
    <property type="project" value="UniProtKB-KW"/>
</dbReference>
<dbReference type="Pfam" id="PF00097">
    <property type="entry name" value="zf-C3HC4"/>
    <property type="match status" value="1"/>
</dbReference>
<evidence type="ECO:0000256" key="4">
    <source>
        <dbReference type="PROSITE-ProRule" id="PRU00175"/>
    </source>
</evidence>
<dbReference type="GO" id="GO:0032183">
    <property type="term" value="F:SUMO binding"/>
    <property type="evidence" value="ECO:0007669"/>
    <property type="project" value="TreeGrafter"/>
</dbReference>
<evidence type="ECO:0000256" key="5">
    <source>
        <dbReference type="SAM" id="MobiDB-lite"/>
    </source>
</evidence>
<keyword evidence="3" id="KW-0862">Zinc</keyword>
<dbReference type="InterPro" id="IPR013087">
    <property type="entry name" value="Znf_C2H2_type"/>
</dbReference>
<keyword evidence="1" id="KW-0479">Metal-binding</keyword>
<feature type="region of interest" description="Disordered" evidence="5">
    <location>
        <begin position="1"/>
        <end position="98"/>
    </location>
</feature>
<evidence type="ECO:0000256" key="1">
    <source>
        <dbReference type="ARBA" id="ARBA00022723"/>
    </source>
</evidence>
<feature type="compositionally biased region" description="Low complexity" evidence="5">
    <location>
        <begin position="1"/>
        <end position="11"/>
    </location>
</feature>
<sequence>MTTTEAAAATEQDALPLPLTTQDSEPPLLPSLTSSITTDSWSQIATLASSSSTEATRPPPKKRRRTPRNEAYVINNVDDIDDSGGIVGTSGHSEEHDQAVEQVAASTTSTPPDPEPLSNYLCPICFSPPTNATLTPCGHVCCGECLFTAVRTTLHRAIAHASPEPPLPRCPVCRAELKGWDGRGGGVIGLKVRTVFTL</sequence>
<evidence type="ECO:0000259" key="6">
    <source>
        <dbReference type="PROSITE" id="PS50089"/>
    </source>
</evidence>
<feature type="domain" description="RING-type" evidence="6">
    <location>
        <begin position="122"/>
        <end position="174"/>
    </location>
</feature>
<feature type="compositionally biased region" description="Low complexity" evidence="5">
    <location>
        <begin position="45"/>
        <end position="56"/>
    </location>
</feature>
<keyword evidence="2 4" id="KW-0863">Zinc-finger</keyword>
<evidence type="ECO:0000256" key="3">
    <source>
        <dbReference type="ARBA" id="ARBA00022833"/>
    </source>
</evidence>
<dbReference type="SMART" id="SM00184">
    <property type="entry name" value="RING"/>
    <property type="match status" value="1"/>
</dbReference>
<accession>A0A4Y7QDY0</accession>
<dbReference type="PANTHER" id="PTHR47094">
    <property type="entry name" value="ELFLESS, ISOFORM B"/>
    <property type="match status" value="1"/>
</dbReference>
<dbReference type="InterPro" id="IPR001841">
    <property type="entry name" value="Znf_RING"/>
</dbReference>
<organism evidence="7 8">
    <name type="scientific">Rickenella mellea</name>
    <dbReference type="NCBI Taxonomy" id="50990"/>
    <lineage>
        <taxon>Eukaryota</taxon>
        <taxon>Fungi</taxon>
        <taxon>Dikarya</taxon>
        <taxon>Basidiomycota</taxon>
        <taxon>Agaricomycotina</taxon>
        <taxon>Agaricomycetes</taxon>
        <taxon>Hymenochaetales</taxon>
        <taxon>Rickenellaceae</taxon>
        <taxon>Rickenella</taxon>
    </lineage>
</organism>
<dbReference type="UniPathway" id="UPA00143"/>
<dbReference type="PANTHER" id="PTHR47094:SF1">
    <property type="entry name" value="RING-TYPE E3 UBIQUITIN TRANSFERASE"/>
    <property type="match status" value="1"/>
</dbReference>
<evidence type="ECO:0000313" key="7">
    <source>
        <dbReference type="EMBL" id="TDL25546.1"/>
    </source>
</evidence>
<dbReference type="Gene3D" id="3.30.40.10">
    <property type="entry name" value="Zinc/RING finger domain, C3HC4 (zinc finger)"/>
    <property type="match status" value="1"/>
</dbReference>
<dbReference type="GO" id="GO:0033768">
    <property type="term" value="C:SUMO-targeted ubiquitin ligase complex"/>
    <property type="evidence" value="ECO:0007669"/>
    <property type="project" value="TreeGrafter"/>
</dbReference>
<dbReference type="STRING" id="50990.A0A4Y7QDY0"/>
<evidence type="ECO:0000256" key="2">
    <source>
        <dbReference type="ARBA" id="ARBA00022771"/>
    </source>
</evidence>
<dbReference type="OrthoDB" id="6270329at2759"/>
<gene>
    <name evidence="7" type="ORF">BD410DRAFT_717576</name>
</gene>
<dbReference type="GO" id="GO:0061630">
    <property type="term" value="F:ubiquitin protein ligase activity"/>
    <property type="evidence" value="ECO:0007669"/>
    <property type="project" value="InterPro"/>
</dbReference>
<name>A0A4Y7QDY0_9AGAM</name>
<dbReference type="PROSITE" id="PS50089">
    <property type="entry name" value="ZF_RING_2"/>
    <property type="match status" value="1"/>
</dbReference>
<dbReference type="GO" id="GO:0140082">
    <property type="term" value="F:SUMO-ubiquitin ligase activity"/>
    <property type="evidence" value="ECO:0007669"/>
    <property type="project" value="TreeGrafter"/>
</dbReference>
<dbReference type="GO" id="GO:0006511">
    <property type="term" value="P:ubiquitin-dependent protein catabolic process"/>
    <property type="evidence" value="ECO:0007669"/>
    <property type="project" value="TreeGrafter"/>
</dbReference>
<proteinExistence type="predicted"/>
<dbReference type="InterPro" id="IPR018957">
    <property type="entry name" value="Znf_C3HC4_RING-type"/>
</dbReference>
<dbReference type="VEuPathDB" id="FungiDB:BD410DRAFT_717576"/>